<protein>
    <submittedName>
        <fullName evidence="3">Putative transmembrane protein</fullName>
    </submittedName>
</protein>
<proteinExistence type="predicted"/>
<accession>A0A086JHZ8</accession>
<feature type="transmembrane region" description="Helical" evidence="2">
    <location>
        <begin position="43"/>
        <end position="63"/>
    </location>
</feature>
<feature type="transmembrane region" description="Helical" evidence="2">
    <location>
        <begin position="125"/>
        <end position="150"/>
    </location>
</feature>
<evidence type="ECO:0000256" key="1">
    <source>
        <dbReference type="SAM" id="MobiDB-lite"/>
    </source>
</evidence>
<feature type="region of interest" description="Disordered" evidence="1">
    <location>
        <begin position="9"/>
        <end position="28"/>
    </location>
</feature>
<feature type="compositionally biased region" description="Polar residues" evidence="1">
    <location>
        <begin position="19"/>
        <end position="28"/>
    </location>
</feature>
<reference evidence="3 4" key="1">
    <citation type="submission" date="2014-02" db="EMBL/GenBank/DDBJ databases">
        <authorList>
            <person name="Sibley D."/>
            <person name="Venepally P."/>
            <person name="Karamycheva S."/>
            <person name="Hadjithomas M."/>
            <person name="Khan A."/>
            <person name="Brunk B."/>
            <person name="Roos D."/>
            <person name="Caler E."/>
            <person name="Lorenzi H."/>
        </authorList>
    </citation>
    <scope>NUCLEOTIDE SEQUENCE [LARGE SCALE GENOMIC DNA]</scope>
    <source>
        <strain evidence="3 4">GAB2-2007-GAL-DOM2</strain>
    </source>
</reference>
<evidence type="ECO:0000313" key="3">
    <source>
        <dbReference type="EMBL" id="KFG31766.1"/>
    </source>
</evidence>
<name>A0A086JHZ8_TOXGO</name>
<evidence type="ECO:0000313" key="4">
    <source>
        <dbReference type="Proteomes" id="UP000028837"/>
    </source>
</evidence>
<keyword evidence="2 3" id="KW-0812">Transmembrane</keyword>
<feature type="transmembrane region" description="Helical" evidence="2">
    <location>
        <begin position="162"/>
        <end position="189"/>
    </location>
</feature>
<sequence length="210" mass="22117">MRDFLQLISGRGVGPAPPSKTQSTSVEESSYSNEALRTGVEKVVFFTFCASSMLALAALGLGIGQFSTVCDVSMAIWNLCNAGILSILSVASVAAMYYDPPVFTIISRLVTNADFAEVAQHGSPALVIFFSLLLLPLLLLIWCMQGYVGILFSLTCKSTAPLLFAGTVGNICLTIAAVAVGGILMTHFIGLSSGKSVYEVVVTNFACDPL</sequence>
<keyword evidence="2" id="KW-0472">Membrane</keyword>
<dbReference type="OrthoDB" id="345656at2759"/>
<keyword evidence="2" id="KW-1133">Transmembrane helix</keyword>
<organism evidence="3 4">
    <name type="scientific">Toxoplasma gondii GAB2-2007-GAL-DOM2</name>
    <dbReference type="NCBI Taxonomy" id="1130820"/>
    <lineage>
        <taxon>Eukaryota</taxon>
        <taxon>Sar</taxon>
        <taxon>Alveolata</taxon>
        <taxon>Apicomplexa</taxon>
        <taxon>Conoidasida</taxon>
        <taxon>Coccidia</taxon>
        <taxon>Eucoccidiorida</taxon>
        <taxon>Eimeriorina</taxon>
        <taxon>Sarcocystidae</taxon>
        <taxon>Toxoplasma</taxon>
    </lineage>
</organism>
<feature type="transmembrane region" description="Helical" evidence="2">
    <location>
        <begin position="75"/>
        <end position="98"/>
    </location>
</feature>
<evidence type="ECO:0000256" key="2">
    <source>
        <dbReference type="SAM" id="Phobius"/>
    </source>
</evidence>
<dbReference type="VEuPathDB" id="ToxoDB:TGDOM2_236900"/>
<dbReference type="AlphaFoldDB" id="A0A086JHZ8"/>
<dbReference type="EMBL" id="AHZU02001492">
    <property type="protein sequence ID" value="KFG31766.1"/>
    <property type="molecule type" value="Genomic_DNA"/>
</dbReference>
<comment type="caution">
    <text evidence="3">The sequence shown here is derived from an EMBL/GenBank/DDBJ whole genome shotgun (WGS) entry which is preliminary data.</text>
</comment>
<gene>
    <name evidence="3" type="ORF">TGDOM2_236900</name>
</gene>
<dbReference type="Proteomes" id="UP000028837">
    <property type="component" value="Unassembled WGS sequence"/>
</dbReference>